<feature type="region of interest" description="Disordered" evidence="1">
    <location>
        <begin position="548"/>
        <end position="579"/>
    </location>
</feature>
<feature type="region of interest" description="Disordered" evidence="1">
    <location>
        <begin position="21"/>
        <end position="54"/>
    </location>
</feature>
<organism evidence="2">
    <name type="scientific">hydrothermal vent metagenome</name>
    <dbReference type="NCBI Taxonomy" id="652676"/>
    <lineage>
        <taxon>unclassified sequences</taxon>
        <taxon>metagenomes</taxon>
        <taxon>ecological metagenomes</taxon>
    </lineage>
</organism>
<accession>A0A3B0X565</accession>
<evidence type="ECO:0008006" key="3">
    <source>
        <dbReference type="Google" id="ProtNLM"/>
    </source>
</evidence>
<dbReference type="AlphaFoldDB" id="A0A3B0X565"/>
<evidence type="ECO:0000256" key="1">
    <source>
        <dbReference type="SAM" id="MobiDB-lite"/>
    </source>
</evidence>
<gene>
    <name evidence="2" type="ORF">MNBD_GAMMA05-942</name>
</gene>
<feature type="compositionally biased region" description="Polar residues" evidence="1">
    <location>
        <begin position="40"/>
        <end position="54"/>
    </location>
</feature>
<sequence length="579" mass="61723">MLFRKLIYFIACLVTLSACGGGGQGGKESANPIVEDSDQPDTSSEGQPANASSGGALQLNELRVSRNECTSPCPVIFSVDDLEDATAVNPFTDTGIYWDYGDEQADERDGLYTKGAKYFLAGRQPNTGASRESDTNTPITMHTYSCEEGTCTYYPGVSLLNANGDWVTAWTTVTVHAVTSTFPSTSTVCYSTSGNFDGCPAGAARTTTNMLPLQDDWQSNTRYLLRGGEVFTSSNPPRICIAYNRENIYISSFGAGGLKAEISEPFGIGADSGCSDLIVNDAQVLAISIPGWNRNITLVNVRLHSLRLGMSFSDITLHDIDMDYETSVTGGGYVIMENSNYCSNNADLLCGNVPLPRGLYFSSVDIKGSRVLIPGINIGLLPNSCVSFLGFLDVSIEIAFEHNIRVECSSRTVVIHSDINGNHIGTNGDKHGITLRPEGVFDADMLLAGVRRSSNAMDGGSSNVYEDRYSAFNDVYLGTPESVNNSSRISIAPSNPSDVEITRYSLVSASVSDMSGGSGSGSPNREVNFAGTGLTCYDNNVWETANGCSDGNQGSIPPGGFEPSRTISTPTTPLPPAQY</sequence>
<dbReference type="EMBL" id="UOFE01000013">
    <property type="protein sequence ID" value="VAW51064.1"/>
    <property type="molecule type" value="Genomic_DNA"/>
</dbReference>
<name>A0A3B0X565_9ZZZZ</name>
<reference evidence="2" key="1">
    <citation type="submission" date="2018-06" db="EMBL/GenBank/DDBJ databases">
        <authorList>
            <person name="Zhirakovskaya E."/>
        </authorList>
    </citation>
    <scope>NUCLEOTIDE SEQUENCE</scope>
</reference>
<protein>
    <recommendedName>
        <fullName evidence="3">Lipoprotein</fullName>
    </recommendedName>
</protein>
<evidence type="ECO:0000313" key="2">
    <source>
        <dbReference type="EMBL" id="VAW51064.1"/>
    </source>
</evidence>
<proteinExistence type="predicted"/>
<dbReference type="PROSITE" id="PS51257">
    <property type="entry name" value="PROKAR_LIPOPROTEIN"/>
    <property type="match status" value="1"/>
</dbReference>